<evidence type="ECO:0000313" key="2">
    <source>
        <dbReference type="EMBL" id="GAA2664616.1"/>
    </source>
</evidence>
<keyword evidence="3" id="KW-1185">Reference proteome</keyword>
<comment type="caution">
    <text evidence="2">The sequence shown here is derived from an EMBL/GenBank/DDBJ whole genome shotgun (WGS) entry which is preliminary data.</text>
</comment>
<evidence type="ECO:0000256" key="1">
    <source>
        <dbReference type="SAM" id="MobiDB-lite"/>
    </source>
</evidence>
<feature type="region of interest" description="Disordered" evidence="1">
    <location>
        <begin position="37"/>
        <end position="58"/>
    </location>
</feature>
<gene>
    <name evidence="2" type="ORF">GCM10010307_86290</name>
</gene>
<dbReference type="Proteomes" id="UP001500151">
    <property type="component" value="Unassembled WGS sequence"/>
</dbReference>
<name>A0ABP6EE63_9ACTN</name>
<proteinExistence type="predicted"/>
<protein>
    <submittedName>
        <fullName evidence="2">Uncharacterized protein</fullName>
    </submittedName>
</protein>
<dbReference type="EMBL" id="BAAASJ010000125">
    <property type="protein sequence ID" value="GAA2664616.1"/>
    <property type="molecule type" value="Genomic_DNA"/>
</dbReference>
<sequence length="58" mass="6178">MQVLPRNAVRLLPGPFLDAQATALDYLLSGDVNAGLAKVRPPSSPTDTGPTSWASRWT</sequence>
<reference evidence="3" key="1">
    <citation type="journal article" date="2019" name="Int. J. Syst. Evol. Microbiol.">
        <title>The Global Catalogue of Microorganisms (GCM) 10K type strain sequencing project: providing services to taxonomists for standard genome sequencing and annotation.</title>
        <authorList>
            <consortium name="The Broad Institute Genomics Platform"/>
            <consortium name="The Broad Institute Genome Sequencing Center for Infectious Disease"/>
            <person name="Wu L."/>
            <person name="Ma J."/>
        </authorList>
    </citation>
    <scope>NUCLEOTIDE SEQUENCE [LARGE SCALE GENOMIC DNA]</scope>
    <source>
        <strain evidence="3">JCM 4524</strain>
    </source>
</reference>
<accession>A0ABP6EE63</accession>
<dbReference type="RefSeq" id="WP_344397181.1">
    <property type="nucleotide sequence ID" value="NZ_BAAASJ010000125.1"/>
</dbReference>
<evidence type="ECO:0000313" key="3">
    <source>
        <dbReference type="Proteomes" id="UP001500151"/>
    </source>
</evidence>
<organism evidence="2 3">
    <name type="scientific">Streptomyces vastus</name>
    <dbReference type="NCBI Taxonomy" id="285451"/>
    <lineage>
        <taxon>Bacteria</taxon>
        <taxon>Bacillati</taxon>
        <taxon>Actinomycetota</taxon>
        <taxon>Actinomycetes</taxon>
        <taxon>Kitasatosporales</taxon>
        <taxon>Streptomycetaceae</taxon>
        <taxon>Streptomyces</taxon>
    </lineage>
</organism>